<evidence type="ECO:0000259" key="3">
    <source>
        <dbReference type="Pfam" id="PF03061"/>
    </source>
</evidence>
<feature type="domain" description="Thioesterase" evidence="3">
    <location>
        <begin position="8"/>
        <end position="84"/>
    </location>
</feature>
<gene>
    <name evidence="4" type="ORF">VKT23_001474</name>
</gene>
<comment type="similarity">
    <text evidence="1">Belongs to the thioesterase PaaI family.</text>
</comment>
<keyword evidence="5" id="KW-1185">Reference proteome</keyword>
<dbReference type="Gene3D" id="3.10.129.10">
    <property type="entry name" value="Hotdog Thioesterase"/>
    <property type="match status" value="1"/>
</dbReference>
<dbReference type="Pfam" id="PF03061">
    <property type="entry name" value="4HBT"/>
    <property type="match status" value="1"/>
</dbReference>
<comment type="caution">
    <text evidence="4">The sequence shown here is derived from an EMBL/GenBank/DDBJ whole genome shotgun (WGS) entry which is preliminary data.</text>
</comment>
<evidence type="ECO:0000313" key="4">
    <source>
        <dbReference type="EMBL" id="KAK7470038.1"/>
    </source>
</evidence>
<sequence length="108" mass="11505">MVNGIYSIHGGCSALLIDLCSGQAVTALNMYMGIGNILTVSQSLNVVYHAPAFLGETLRIVNTSVAVGSRVETARTEIWSETHHRLVASGVHVKMTPTSLIPKSKAKI</sequence>
<dbReference type="InterPro" id="IPR006683">
    <property type="entry name" value="Thioestr_dom"/>
</dbReference>
<evidence type="ECO:0000256" key="2">
    <source>
        <dbReference type="ARBA" id="ARBA00022801"/>
    </source>
</evidence>
<accession>A0ABR1JYZ2</accession>
<reference evidence="4 5" key="1">
    <citation type="submission" date="2024-01" db="EMBL/GenBank/DDBJ databases">
        <title>A draft genome for the cacao thread blight pathogen Marasmiellus scandens.</title>
        <authorList>
            <person name="Baruah I.K."/>
            <person name="Leung J."/>
            <person name="Bukari Y."/>
            <person name="Amoako-Attah I."/>
            <person name="Meinhardt L.W."/>
            <person name="Bailey B.A."/>
            <person name="Cohen S.P."/>
        </authorList>
    </citation>
    <scope>NUCLEOTIDE SEQUENCE [LARGE SCALE GENOMIC DNA]</scope>
    <source>
        <strain evidence="4 5">GH-19</strain>
    </source>
</reference>
<dbReference type="InterPro" id="IPR039298">
    <property type="entry name" value="ACOT13"/>
</dbReference>
<evidence type="ECO:0000256" key="1">
    <source>
        <dbReference type="ARBA" id="ARBA00008324"/>
    </source>
</evidence>
<organism evidence="4 5">
    <name type="scientific">Marasmiellus scandens</name>
    <dbReference type="NCBI Taxonomy" id="2682957"/>
    <lineage>
        <taxon>Eukaryota</taxon>
        <taxon>Fungi</taxon>
        <taxon>Dikarya</taxon>
        <taxon>Basidiomycota</taxon>
        <taxon>Agaricomycotina</taxon>
        <taxon>Agaricomycetes</taxon>
        <taxon>Agaricomycetidae</taxon>
        <taxon>Agaricales</taxon>
        <taxon>Marasmiineae</taxon>
        <taxon>Omphalotaceae</taxon>
        <taxon>Marasmiellus</taxon>
    </lineage>
</organism>
<dbReference type="CDD" id="cd03443">
    <property type="entry name" value="PaaI_thioesterase"/>
    <property type="match status" value="1"/>
</dbReference>
<dbReference type="InterPro" id="IPR029069">
    <property type="entry name" value="HotDog_dom_sf"/>
</dbReference>
<protein>
    <recommendedName>
        <fullName evidence="3">Thioesterase domain-containing protein</fullName>
    </recommendedName>
</protein>
<name>A0ABR1JYZ2_9AGAR</name>
<dbReference type="EMBL" id="JBANRG010000002">
    <property type="protein sequence ID" value="KAK7470038.1"/>
    <property type="molecule type" value="Genomic_DNA"/>
</dbReference>
<dbReference type="SUPFAM" id="SSF54637">
    <property type="entry name" value="Thioesterase/thiol ester dehydrase-isomerase"/>
    <property type="match status" value="1"/>
</dbReference>
<evidence type="ECO:0000313" key="5">
    <source>
        <dbReference type="Proteomes" id="UP001498398"/>
    </source>
</evidence>
<dbReference type="Proteomes" id="UP001498398">
    <property type="component" value="Unassembled WGS sequence"/>
</dbReference>
<dbReference type="PANTHER" id="PTHR21660:SF1">
    <property type="entry name" value="ACYL-COENZYME A THIOESTERASE 13"/>
    <property type="match status" value="1"/>
</dbReference>
<keyword evidence="2" id="KW-0378">Hydrolase</keyword>
<proteinExistence type="inferred from homology"/>
<dbReference type="PANTHER" id="PTHR21660">
    <property type="entry name" value="THIOESTERASE SUPERFAMILY MEMBER-RELATED"/>
    <property type="match status" value="1"/>
</dbReference>